<accession>A0A8X8IFV0</accession>
<organism evidence="9 10">
    <name type="scientific">Hydrobacter penzbergensis</name>
    <dbReference type="NCBI Taxonomy" id="1235997"/>
    <lineage>
        <taxon>Bacteria</taxon>
        <taxon>Pseudomonadati</taxon>
        <taxon>Bacteroidota</taxon>
        <taxon>Chitinophagia</taxon>
        <taxon>Chitinophagales</taxon>
        <taxon>Chitinophagaceae</taxon>
        <taxon>Hydrobacter</taxon>
    </lineage>
</organism>
<dbReference type="EMBL" id="FNNO01000006">
    <property type="protein sequence ID" value="SDW85505.1"/>
    <property type="molecule type" value="Genomic_DNA"/>
</dbReference>
<evidence type="ECO:0000256" key="4">
    <source>
        <dbReference type="ARBA" id="ARBA00019595"/>
    </source>
</evidence>
<dbReference type="AlphaFoldDB" id="A0A8X8IFV0"/>
<dbReference type="Proteomes" id="UP000198711">
    <property type="component" value="Unassembled WGS sequence"/>
</dbReference>
<keyword evidence="10" id="KW-1185">Reference proteome</keyword>
<protein>
    <recommendedName>
        <fullName evidence="4">dTDP-4-dehydrorhamnose 3,5-epimerase</fullName>
        <ecNumber evidence="3">5.1.3.13</ecNumber>
    </recommendedName>
    <alternativeName>
        <fullName evidence="6">Thymidine diphospho-4-keto-rhamnose 3,5-epimerase</fullName>
    </alternativeName>
    <alternativeName>
        <fullName evidence="5">dTDP-4-keto-6-deoxyglucose 3,5-epimerase</fullName>
    </alternativeName>
    <alternativeName>
        <fullName evidence="7">dTDP-6-deoxy-D-xylo-4-hexulose 3,5-epimerase</fullName>
    </alternativeName>
</protein>
<dbReference type="InterPro" id="IPR003306">
    <property type="entry name" value="WIF"/>
</dbReference>
<evidence type="ECO:0000256" key="5">
    <source>
        <dbReference type="ARBA" id="ARBA00029758"/>
    </source>
</evidence>
<dbReference type="RefSeq" id="WP_092723603.1">
    <property type="nucleotide sequence ID" value="NZ_FNNO01000006.1"/>
</dbReference>
<dbReference type="PROSITE" id="PS50814">
    <property type="entry name" value="WIF"/>
    <property type="match status" value="1"/>
</dbReference>
<dbReference type="InterPro" id="IPR000888">
    <property type="entry name" value="RmlC-like"/>
</dbReference>
<reference evidence="9 10" key="1">
    <citation type="submission" date="2016-10" db="EMBL/GenBank/DDBJ databases">
        <authorList>
            <person name="Varghese N."/>
            <person name="Submissions S."/>
        </authorList>
    </citation>
    <scope>NUCLEOTIDE SEQUENCE [LARGE SCALE GENOMIC DNA]</scope>
    <source>
        <strain evidence="9 10">DSM 25353</strain>
    </source>
</reference>
<sequence>MMDKIHDLLCVPLKQIIDERGAVYQYLKSTGDTFRGFGEAYYSKVNTNVVKGWKFHKEIHQHFCVPFGRIKLIAYDCRIDSPSYGAIQEIIIDDRENYQMISMRPEIWYSFQALSEPFALLANIINKPHDPAESLNLPLDNKEIPYVWK</sequence>
<evidence type="ECO:0000256" key="3">
    <source>
        <dbReference type="ARBA" id="ARBA00012098"/>
    </source>
</evidence>
<comment type="catalytic activity">
    <reaction evidence="1">
        <text>dTDP-4-dehydro-6-deoxy-alpha-D-glucose = dTDP-4-dehydro-beta-L-rhamnose</text>
        <dbReference type="Rhea" id="RHEA:16969"/>
        <dbReference type="ChEBI" id="CHEBI:57649"/>
        <dbReference type="ChEBI" id="CHEBI:62830"/>
        <dbReference type="EC" id="5.1.3.13"/>
    </reaction>
</comment>
<evidence type="ECO:0000313" key="10">
    <source>
        <dbReference type="Proteomes" id="UP000198711"/>
    </source>
</evidence>
<feature type="domain" description="WIF" evidence="8">
    <location>
        <begin position="90"/>
        <end position="149"/>
    </location>
</feature>
<name>A0A8X8IFV0_9BACT</name>
<dbReference type="InterPro" id="IPR011051">
    <property type="entry name" value="RmlC_Cupin_sf"/>
</dbReference>
<proteinExistence type="predicted"/>
<evidence type="ECO:0000256" key="7">
    <source>
        <dbReference type="ARBA" id="ARBA00033311"/>
    </source>
</evidence>
<dbReference type="GO" id="GO:0008830">
    <property type="term" value="F:dTDP-4-dehydrorhamnose 3,5-epimerase activity"/>
    <property type="evidence" value="ECO:0007669"/>
    <property type="project" value="UniProtKB-EC"/>
</dbReference>
<evidence type="ECO:0000313" key="9">
    <source>
        <dbReference type="EMBL" id="SDW85505.1"/>
    </source>
</evidence>
<comment type="function">
    <text evidence="2">Catalyzes the epimerization of the C3' and C5'positions of dTDP-6-deoxy-D-xylo-4-hexulose, forming dTDP-6-deoxy-L-lyxo-4-hexulose.</text>
</comment>
<evidence type="ECO:0000256" key="2">
    <source>
        <dbReference type="ARBA" id="ARBA00001997"/>
    </source>
</evidence>
<evidence type="ECO:0000256" key="1">
    <source>
        <dbReference type="ARBA" id="ARBA00001298"/>
    </source>
</evidence>
<dbReference type="Gene3D" id="2.60.120.10">
    <property type="entry name" value="Jelly Rolls"/>
    <property type="match status" value="1"/>
</dbReference>
<dbReference type="Pfam" id="PF00908">
    <property type="entry name" value="dTDP_sugar_isom"/>
    <property type="match status" value="1"/>
</dbReference>
<dbReference type="EC" id="5.1.3.13" evidence="3"/>
<gene>
    <name evidence="9" type="ORF">SAMN05444410_106140</name>
</gene>
<comment type="caution">
    <text evidence="9">The sequence shown here is derived from an EMBL/GenBank/DDBJ whole genome shotgun (WGS) entry which is preliminary data.</text>
</comment>
<evidence type="ECO:0000259" key="8">
    <source>
        <dbReference type="PROSITE" id="PS50814"/>
    </source>
</evidence>
<evidence type="ECO:0000256" key="6">
    <source>
        <dbReference type="ARBA" id="ARBA00031424"/>
    </source>
</evidence>
<dbReference type="InterPro" id="IPR014710">
    <property type="entry name" value="RmlC-like_jellyroll"/>
</dbReference>
<dbReference type="SUPFAM" id="SSF51182">
    <property type="entry name" value="RmlC-like cupins"/>
    <property type="match status" value="1"/>
</dbReference>